<dbReference type="NCBIfam" id="TIGR00562">
    <property type="entry name" value="proto_IX_ox"/>
    <property type="match status" value="1"/>
</dbReference>
<sequence length="454" mass="49500">MAKKILIVGAGISGLCAAYALKKKGFEVVVLESKSRAGGVINTFNESGFRAESGSNSVMVQSEKTLDFIEELGLAPRIANSSEVSKKRFFVKNGKICEVPMGPLKMLLSPLFSLAGKLRFLKEPKIAKHSPDSDPSVAQFTIDRLGQEALDYGMNPFMAGIYGGNPEKLSMKHAFPPFWNLEQKYGSIIKGAMKARKEKIAAGNFFKPIMISFKNGLVELVDKIKDSLKDDIVLNAKIASVDYDMGSWQVCWTNESSDDCDVFNEIVFAVPAKEISKLPLPGALSSRLAFLDKIEYAPVVSLTLGFKKSGISHKLDGFGALVPALESKYRILGALFVSSVFEGRAPADCATITCYIGGMRNPSLFDKSDEELESIAMEDLEALIGLKGKPIFKRIFRHKNAIAQYNVGYGDILEEMREVEKDFPTIKLLGAYRGGVGVSSCIENALALAGKISQ</sequence>
<reference evidence="8 9" key="1">
    <citation type="submission" date="2022-03" db="EMBL/GenBank/DDBJ databases">
        <title>Novel taxa within the pig intestine.</title>
        <authorList>
            <person name="Wylensek D."/>
            <person name="Bishof K."/>
            <person name="Afrizal A."/>
            <person name="Clavel T."/>
        </authorList>
    </citation>
    <scope>NUCLEOTIDE SEQUENCE [LARGE SCALE GENOMIC DNA]</scope>
    <source>
        <strain evidence="8 9">CLA-KB-P66</strain>
    </source>
</reference>
<dbReference type="EMBL" id="JALBUT010000008">
    <property type="protein sequence ID" value="MDX8416027.1"/>
    <property type="molecule type" value="Genomic_DNA"/>
</dbReference>
<comment type="similarity">
    <text evidence="6">Belongs to the protoporphyrinogen/coproporphyrinogen oxidase family. Coproporphyrinogen III oxidase subfamily.</text>
</comment>
<comment type="catalytic activity">
    <reaction evidence="6">
        <text>coproporphyrinogen III + 3 O2 = coproporphyrin III + 3 H2O2</text>
        <dbReference type="Rhea" id="RHEA:43436"/>
        <dbReference type="ChEBI" id="CHEBI:15379"/>
        <dbReference type="ChEBI" id="CHEBI:16240"/>
        <dbReference type="ChEBI" id="CHEBI:57309"/>
        <dbReference type="ChEBI" id="CHEBI:131725"/>
        <dbReference type="EC" id="1.3.3.15"/>
    </reaction>
</comment>
<dbReference type="InterPro" id="IPR050464">
    <property type="entry name" value="Zeta_carotene_desat/Oxidored"/>
</dbReference>
<dbReference type="PANTHER" id="PTHR42923">
    <property type="entry name" value="PROTOPORPHYRINOGEN OXIDASE"/>
    <property type="match status" value="1"/>
</dbReference>
<dbReference type="InterPro" id="IPR036188">
    <property type="entry name" value="FAD/NAD-bd_sf"/>
</dbReference>
<evidence type="ECO:0000313" key="8">
    <source>
        <dbReference type="EMBL" id="MDX8416027.1"/>
    </source>
</evidence>
<dbReference type="Gene3D" id="1.10.3110.10">
    <property type="entry name" value="protoporphyrinogen ix oxidase, domain 3"/>
    <property type="match status" value="1"/>
</dbReference>
<evidence type="ECO:0000256" key="2">
    <source>
        <dbReference type="ARBA" id="ARBA00022630"/>
    </source>
</evidence>
<comment type="function">
    <text evidence="6">Involved in coproporphyrin-dependent heme b biosynthesis. Catalyzes the oxidation of coproporphyrinogen III to coproporphyrin III.</text>
</comment>
<keyword evidence="2 6" id="KW-0285">Flavoprotein</keyword>
<evidence type="ECO:0000256" key="1">
    <source>
        <dbReference type="ARBA" id="ARBA00001974"/>
    </source>
</evidence>
<keyword evidence="3 6" id="KW-0274">FAD</keyword>
<evidence type="ECO:0000256" key="5">
    <source>
        <dbReference type="ARBA" id="ARBA00023133"/>
    </source>
</evidence>
<dbReference type="InterPro" id="IPR002937">
    <property type="entry name" value="Amino_oxidase"/>
</dbReference>
<evidence type="ECO:0000313" key="9">
    <source>
        <dbReference type="Proteomes" id="UP001275932"/>
    </source>
</evidence>
<evidence type="ECO:0000256" key="3">
    <source>
        <dbReference type="ARBA" id="ARBA00022827"/>
    </source>
</evidence>
<accession>A0ABU4WHK7</accession>
<dbReference type="PANTHER" id="PTHR42923:SF3">
    <property type="entry name" value="PROTOPORPHYRINOGEN OXIDASE"/>
    <property type="match status" value="1"/>
</dbReference>
<dbReference type="Gene3D" id="3.90.660.20">
    <property type="entry name" value="Protoporphyrinogen oxidase, mitochondrial, domain 2"/>
    <property type="match status" value="1"/>
</dbReference>
<evidence type="ECO:0000259" key="7">
    <source>
        <dbReference type="Pfam" id="PF01593"/>
    </source>
</evidence>
<dbReference type="Proteomes" id="UP001275932">
    <property type="component" value="Unassembled WGS sequence"/>
</dbReference>
<comment type="subcellular location">
    <subcellularLocation>
        <location evidence="6">Cytoplasm</location>
    </subcellularLocation>
</comment>
<comment type="cofactor">
    <cofactor evidence="1 6">
        <name>FAD</name>
        <dbReference type="ChEBI" id="CHEBI:57692"/>
    </cofactor>
</comment>
<feature type="domain" description="Amine oxidase" evidence="7">
    <location>
        <begin position="12"/>
        <end position="449"/>
    </location>
</feature>
<dbReference type="Gene3D" id="3.50.50.60">
    <property type="entry name" value="FAD/NAD(P)-binding domain"/>
    <property type="match status" value="1"/>
</dbReference>
<evidence type="ECO:0000256" key="4">
    <source>
        <dbReference type="ARBA" id="ARBA00023002"/>
    </source>
</evidence>
<keyword evidence="4 6" id="KW-0560">Oxidoreductase</keyword>
<dbReference type="SUPFAM" id="SSF54373">
    <property type="entry name" value="FAD-linked reductases, C-terminal domain"/>
    <property type="match status" value="1"/>
</dbReference>
<gene>
    <name evidence="8" type="primary">hemG</name>
    <name evidence="8" type="ORF">MOX91_07555</name>
</gene>
<evidence type="ECO:0000256" key="6">
    <source>
        <dbReference type="RuleBase" id="RU364052"/>
    </source>
</evidence>
<name>A0ABU4WHK7_9BACT</name>
<keyword evidence="6" id="KW-0963">Cytoplasm</keyword>
<protein>
    <recommendedName>
        <fullName evidence="6">Coproporphyrinogen III oxidase</fullName>
        <ecNumber evidence="6">1.3.3.15</ecNumber>
    </recommendedName>
</protein>
<comment type="pathway">
    <text evidence="6">Porphyrin-containing compound metabolism; protoheme biosynthesis.</text>
</comment>
<dbReference type="InterPro" id="IPR004572">
    <property type="entry name" value="Protoporphyrinogen_oxidase"/>
</dbReference>
<dbReference type="RefSeq" id="WP_370397480.1">
    <property type="nucleotide sequence ID" value="NZ_JALBUT010000008.1"/>
</dbReference>
<keyword evidence="5 6" id="KW-0350">Heme biosynthesis</keyword>
<proteinExistence type="inferred from homology"/>
<keyword evidence="9" id="KW-1185">Reference proteome</keyword>
<dbReference type="Pfam" id="PF01593">
    <property type="entry name" value="Amino_oxidase"/>
    <property type="match status" value="1"/>
</dbReference>
<organism evidence="8 9">
    <name type="scientific">Intestinicryptomonas porci</name>
    <dbReference type="NCBI Taxonomy" id="2926320"/>
    <lineage>
        <taxon>Bacteria</taxon>
        <taxon>Pseudomonadati</taxon>
        <taxon>Verrucomicrobiota</taxon>
        <taxon>Opitutia</taxon>
        <taxon>Opitutales</taxon>
        <taxon>Intestinicryptomonaceae</taxon>
        <taxon>Intestinicryptomonas</taxon>
    </lineage>
</organism>
<dbReference type="SUPFAM" id="SSF51905">
    <property type="entry name" value="FAD/NAD(P)-binding domain"/>
    <property type="match status" value="1"/>
</dbReference>
<comment type="caution">
    <text evidence="8">The sequence shown here is derived from an EMBL/GenBank/DDBJ whole genome shotgun (WGS) entry which is preliminary data.</text>
</comment>
<dbReference type="EC" id="1.3.3.15" evidence="6"/>
<dbReference type="GO" id="GO:0004729">
    <property type="term" value="F:oxygen-dependent protoporphyrinogen oxidase activity"/>
    <property type="evidence" value="ECO:0007669"/>
    <property type="project" value="UniProtKB-EC"/>
</dbReference>